<sequence length="147" mass="16280">MLIFLRKGIEQMWGTTSSFWEDLASCLCIRLSSLRIAVFCWEMVLIFAVTAAISLVSIVASPGLLLEPFLWWRTSEAIGNGSRITRAFCWENKLANAGDTAAAEMGGNPEIVVISVIKNVDKNDLSGAKVIKLLLRWVPRSPMDFVC</sequence>
<name>A0A8S0UT25_OLEEU</name>
<keyword evidence="3" id="KW-1185">Reference proteome</keyword>
<proteinExistence type="predicted"/>
<keyword evidence="1" id="KW-1133">Transmembrane helix</keyword>
<dbReference type="Gramene" id="OE9A108255T1">
    <property type="protein sequence ID" value="OE9A108255C1"/>
    <property type="gene ID" value="OE9A108255"/>
</dbReference>
<keyword evidence="1" id="KW-0472">Membrane</keyword>
<evidence type="ECO:0000313" key="2">
    <source>
        <dbReference type="EMBL" id="CAA3021960.1"/>
    </source>
</evidence>
<feature type="transmembrane region" description="Helical" evidence="1">
    <location>
        <begin position="43"/>
        <end position="66"/>
    </location>
</feature>
<evidence type="ECO:0000256" key="1">
    <source>
        <dbReference type="SAM" id="Phobius"/>
    </source>
</evidence>
<comment type="caution">
    <text evidence="2">The sequence shown here is derived from an EMBL/GenBank/DDBJ whole genome shotgun (WGS) entry which is preliminary data.</text>
</comment>
<gene>
    <name evidence="2" type="ORF">OLEA9_A108255</name>
</gene>
<protein>
    <submittedName>
        <fullName evidence="2">Uncharacterized protein</fullName>
    </submittedName>
</protein>
<evidence type="ECO:0000313" key="3">
    <source>
        <dbReference type="Proteomes" id="UP000594638"/>
    </source>
</evidence>
<dbReference type="AlphaFoldDB" id="A0A8S0UT25"/>
<dbReference type="Proteomes" id="UP000594638">
    <property type="component" value="Unassembled WGS sequence"/>
</dbReference>
<organism evidence="2 3">
    <name type="scientific">Olea europaea subsp. europaea</name>
    <dbReference type="NCBI Taxonomy" id="158383"/>
    <lineage>
        <taxon>Eukaryota</taxon>
        <taxon>Viridiplantae</taxon>
        <taxon>Streptophyta</taxon>
        <taxon>Embryophyta</taxon>
        <taxon>Tracheophyta</taxon>
        <taxon>Spermatophyta</taxon>
        <taxon>Magnoliopsida</taxon>
        <taxon>eudicotyledons</taxon>
        <taxon>Gunneridae</taxon>
        <taxon>Pentapetalae</taxon>
        <taxon>asterids</taxon>
        <taxon>lamiids</taxon>
        <taxon>Lamiales</taxon>
        <taxon>Oleaceae</taxon>
        <taxon>Oleeae</taxon>
        <taxon>Olea</taxon>
    </lineage>
</organism>
<reference evidence="2 3" key="1">
    <citation type="submission" date="2019-12" db="EMBL/GenBank/DDBJ databases">
        <authorList>
            <person name="Alioto T."/>
            <person name="Alioto T."/>
            <person name="Gomez Garrido J."/>
        </authorList>
    </citation>
    <scope>NUCLEOTIDE SEQUENCE [LARGE SCALE GENOMIC DNA]</scope>
</reference>
<dbReference type="EMBL" id="CACTIH010009062">
    <property type="protein sequence ID" value="CAA3021960.1"/>
    <property type="molecule type" value="Genomic_DNA"/>
</dbReference>
<accession>A0A8S0UT25</accession>
<keyword evidence="1" id="KW-0812">Transmembrane</keyword>